<evidence type="ECO:0008006" key="3">
    <source>
        <dbReference type="Google" id="ProtNLM"/>
    </source>
</evidence>
<organism evidence="1 2">
    <name type="scientific">Acinetobacter portensis</name>
    <dbReference type="NCBI Taxonomy" id="1839785"/>
    <lineage>
        <taxon>Bacteria</taxon>
        <taxon>Pseudomonadati</taxon>
        <taxon>Pseudomonadota</taxon>
        <taxon>Gammaproteobacteria</taxon>
        <taxon>Moraxellales</taxon>
        <taxon>Moraxellaceae</taxon>
        <taxon>Acinetobacter</taxon>
    </lineage>
</organism>
<accession>A0ABY4JYY3</accession>
<dbReference type="Proteomes" id="UP000831422">
    <property type="component" value="Plasmid pJNE5-X3_NDM-1"/>
</dbReference>
<keyword evidence="2" id="KW-1185">Reference proteome</keyword>
<sequence>MAPILTECANGSSRRSMPINEPLRTITAETKGGTHALYVCHLSKMKKGCTGQELSEPFHTLTTVNQFAEVRALLLKFTGQFNFKNDLFERFGLIEINNRLPS</sequence>
<reference evidence="1 2" key="1">
    <citation type="submission" date="2022-04" db="EMBL/GenBank/DDBJ databases">
        <title>Occurrence of NDM-1-producing Shewanella putrefaciens and Acinetobacter portensis in a dairy farm from China.</title>
        <authorList>
            <person name="Li R."/>
            <person name="Zhang L."/>
        </authorList>
    </citation>
    <scope>NUCLEOTIDE SEQUENCE [LARGE SCALE GENOMIC DNA]</scope>
    <source>
        <strain evidence="1 2">JNE5</strain>
        <plasmid evidence="1 2">pJNE5-X3_NDM-1</plasmid>
    </source>
</reference>
<proteinExistence type="predicted"/>
<geneLocation type="plasmid" evidence="1 2">
    <name>pJNE5-X3_NDM-1</name>
</geneLocation>
<dbReference type="RefSeq" id="WP_248104151.1">
    <property type="nucleotide sequence ID" value="NZ_JALNIG010000094.1"/>
</dbReference>
<evidence type="ECO:0000313" key="2">
    <source>
        <dbReference type="Proteomes" id="UP000831422"/>
    </source>
</evidence>
<gene>
    <name evidence="1" type="ORF">MZO21_14115</name>
</gene>
<dbReference type="EMBL" id="CP096121">
    <property type="protein sequence ID" value="UPO24641.1"/>
    <property type="molecule type" value="Genomic_DNA"/>
</dbReference>
<keyword evidence="1" id="KW-0614">Plasmid</keyword>
<name>A0ABY4JYY3_9GAMM</name>
<protein>
    <recommendedName>
        <fullName evidence="3">Transposase</fullName>
    </recommendedName>
</protein>
<evidence type="ECO:0000313" key="1">
    <source>
        <dbReference type="EMBL" id="UPO24641.1"/>
    </source>
</evidence>